<dbReference type="PANTHER" id="PTHR42718">
    <property type="entry name" value="MAJOR FACILITATOR SUPERFAMILY MULTIDRUG TRANSPORTER MFSC"/>
    <property type="match status" value="1"/>
</dbReference>
<keyword evidence="10" id="KW-1185">Reference proteome</keyword>
<dbReference type="Proteomes" id="UP001500967">
    <property type="component" value="Unassembled WGS sequence"/>
</dbReference>
<dbReference type="Gene3D" id="1.20.1250.20">
    <property type="entry name" value="MFS general substrate transporter like domains"/>
    <property type="match status" value="1"/>
</dbReference>
<feature type="transmembrane region" description="Helical" evidence="7">
    <location>
        <begin position="109"/>
        <end position="130"/>
    </location>
</feature>
<comment type="subcellular location">
    <subcellularLocation>
        <location evidence="1">Cell membrane</location>
        <topology evidence="1">Multi-pass membrane protein</topology>
    </subcellularLocation>
</comment>
<feature type="transmembrane region" description="Helical" evidence="7">
    <location>
        <begin position="21"/>
        <end position="43"/>
    </location>
</feature>
<keyword evidence="3" id="KW-1003">Cell membrane</keyword>
<dbReference type="InterPro" id="IPR020846">
    <property type="entry name" value="MFS_dom"/>
</dbReference>
<feature type="transmembrane region" description="Helical" evidence="7">
    <location>
        <begin position="84"/>
        <end position="103"/>
    </location>
</feature>
<gene>
    <name evidence="9" type="ORF">GCM10009539_61110</name>
</gene>
<dbReference type="PANTHER" id="PTHR42718:SF47">
    <property type="entry name" value="METHYL VIOLOGEN RESISTANCE PROTEIN SMVA"/>
    <property type="match status" value="1"/>
</dbReference>
<dbReference type="Pfam" id="PF07690">
    <property type="entry name" value="MFS_1"/>
    <property type="match status" value="1"/>
</dbReference>
<evidence type="ECO:0000313" key="10">
    <source>
        <dbReference type="Proteomes" id="UP001500967"/>
    </source>
</evidence>
<evidence type="ECO:0000256" key="7">
    <source>
        <dbReference type="SAM" id="Phobius"/>
    </source>
</evidence>
<feature type="transmembrane region" description="Helical" evidence="7">
    <location>
        <begin position="142"/>
        <end position="163"/>
    </location>
</feature>
<evidence type="ECO:0000313" key="9">
    <source>
        <dbReference type="EMBL" id="GAA0266141.1"/>
    </source>
</evidence>
<name>A0ABP3EJJ7_9ACTN</name>
<comment type="caution">
    <text evidence="9">The sequence shown here is derived from an EMBL/GenBank/DDBJ whole genome shotgun (WGS) entry which is preliminary data.</text>
</comment>
<dbReference type="EMBL" id="BAAAGX010000025">
    <property type="protein sequence ID" value="GAA0266141.1"/>
    <property type="molecule type" value="Genomic_DNA"/>
</dbReference>
<evidence type="ECO:0000256" key="5">
    <source>
        <dbReference type="ARBA" id="ARBA00022989"/>
    </source>
</evidence>
<feature type="transmembrane region" description="Helical" evidence="7">
    <location>
        <begin position="233"/>
        <end position="250"/>
    </location>
</feature>
<feature type="transmembrane region" description="Helical" evidence="7">
    <location>
        <begin position="407"/>
        <end position="424"/>
    </location>
</feature>
<feature type="transmembrane region" description="Helical" evidence="7">
    <location>
        <begin position="335"/>
        <end position="355"/>
    </location>
</feature>
<proteinExistence type="predicted"/>
<feature type="transmembrane region" description="Helical" evidence="7">
    <location>
        <begin position="271"/>
        <end position="293"/>
    </location>
</feature>
<accession>A0ABP3EJJ7</accession>
<dbReference type="SUPFAM" id="SSF103473">
    <property type="entry name" value="MFS general substrate transporter"/>
    <property type="match status" value="1"/>
</dbReference>
<dbReference type="InterPro" id="IPR036259">
    <property type="entry name" value="MFS_trans_sf"/>
</dbReference>
<feature type="transmembrane region" description="Helical" evidence="7">
    <location>
        <begin position="169"/>
        <end position="192"/>
    </location>
</feature>
<feature type="transmembrane region" description="Helical" evidence="7">
    <location>
        <begin position="305"/>
        <end position="328"/>
    </location>
</feature>
<evidence type="ECO:0000256" key="2">
    <source>
        <dbReference type="ARBA" id="ARBA00022448"/>
    </source>
</evidence>
<sequence length="516" mass="52789">MSYRAGATPLAGVREWAGLAILALPTLLVSLDMFVMLLALPHIGRTLHASGVQQLWLLDIYGFMVAGFMITMGTLGDRLGRRRVLLVGAAVFGLASLAAAWSTSAAMLIVARVVLGIAGAALAPSTLSLITHMFRDPRQRAAALGVWAGCFTVGAVVGPLVGGVLLERYWWGAVFLLGVPAMLLLLAVGPLVLPEYRDERAGRLDLPSVALSLLSVLPLMQAVKSLTRDGADATSWVLLGVGLVVGVIFVRRQRRLADPLLDLGLFADRTFGATLGGMLLFSTLSAGTMALVAQHFQLVNGLSPLRAGLALAPGMLASVAGFQLAPVLARRIRPAYLIAGGMLCTVVGLLVMTQADTSGTAALIVGFAVTCLGPAPLVTLGTGLVIGAAPPERAGSAAAMAQTANDFGYALGVAVLGSVGTAVYRANLPADAPAAARDSITGAVEAASRLPEPAAAPLLAAAHQAFAAGLHLVAALSAVILIGVAVLLAAVLRHLPPLAPPPSDRSAEPVPADNVH</sequence>
<dbReference type="PROSITE" id="PS50850">
    <property type="entry name" value="MFS"/>
    <property type="match status" value="1"/>
</dbReference>
<keyword evidence="5 7" id="KW-1133">Transmembrane helix</keyword>
<evidence type="ECO:0000259" key="8">
    <source>
        <dbReference type="PROSITE" id="PS50850"/>
    </source>
</evidence>
<feature type="domain" description="Major facilitator superfamily (MFS) profile" evidence="8">
    <location>
        <begin position="18"/>
        <end position="495"/>
    </location>
</feature>
<reference evidence="10" key="1">
    <citation type="journal article" date="2019" name="Int. J. Syst. Evol. Microbiol.">
        <title>The Global Catalogue of Microorganisms (GCM) 10K type strain sequencing project: providing services to taxonomists for standard genome sequencing and annotation.</title>
        <authorList>
            <consortium name="The Broad Institute Genomics Platform"/>
            <consortium name="The Broad Institute Genome Sequencing Center for Infectious Disease"/>
            <person name="Wu L."/>
            <person name="Ma J."/>
        </authorList>
    </citation>
    <scope>NUCLEOTIDE SEQUENCE [LARGE SCALE GENOMIC DNA]</scope>
    <source>
        <strain evidence="10">JCM 10425</strain>
    </source>
</reference>
<protein>
    <submittedName>
        <fullName evidence="9">MFS transporter</fullName>
    </submittedName>
</protein>
<evidence type="ECO:0000256" key="4">
    <source>
        <dbReference type="ARBA" id="ARBA00022692"/>
    </source>
</evidence>
<evidence type="ECO:0000256" key="3">
    <source>
        <dbReference type="ARBA" id="ARBA00022475"/>
    </source>
</evidence>
<keyword evidence="2" id="KW-0813">Transport</keyword>
<keyword evidence="6 7" id="KW-0472">Membrane</keyword>
<dbReference type="CDD" id="cd17321">
    <property type="entry name" value="MFS_MMR_MDR_like"/>
    <property type="match status" value="1"/>
</dbReference>
<evidence type="ECO:0000256" key="1">
    <source>
        <dbReference type="ARBA" id="ARBA00004651"/>
    </source>
</evidence>
<dbReference type="RefSeq" id="WP_344652373.1">
    <property type="nucleotide sequence ID" value="NZ_BAAAGX010000025.1"/>
</dbReference>
<keyword evidence="4 7" id="KW-0812">Transmembrane</keyword>
<organism evidence="9 10">
    <name type="scientific">Cryptosporangium japonicum</name>
    <dbReference type="NCBI Taxonomy" id="80872"/>
    <lineage>
        <taxon>Bacteria</taxon>
        <taxon>Bacillati</taxon>
        <taxon>Actinomycetota</taxon>
        <taxon>Actinomycetes</taxon>
        <taxon>Cryptosporangiales</taxon>
        <taxon>Cryptosporangiaceae</taxon>
        <taxon>Cryptosporangium</taxon>
    </lineage>
</organism>
<feature type="transmembrane region" description="Helical" evidence="7">
    <location>
        <begin position="55"/>
        <end position="72"/>
    </location>
</feature>
<evidence type="ECO:0000256" key="6">
    <source>
        <dbReference type="ARBA" id="ARBA00023136"/>
    </source>
</evidence>
<feature type="transmembrane region" description="Helical" evidence="7">
    <location>
        <begin position="361"/>
        <end position="386"/>
    </location>
</feature>
<feature type="transmembrane region" description="Helical" evidence="7">
    <location>
        <begin position="468"/>
        <end position="492"/>
    </location>
</feature>
<feature type="transmembrane region" description="Helical" evidence="7">
    <location>
        <begin position="204"/>
        <end position="221"/>
    </location>
</feature>
<dbReference type="InterPro" id="IPR011701">
    <property type="entry name" value="MFS"/>
</dbReference>